<feature type="region of interest" description="Disordered" evidence="1">
    <location>
        <begin position="1"/>
        <end position="33"/>
    </location>
</feature>
<evidence type="ECO:0000313" key="2">
    <source>
        <dbReference type="EMBL" id="KAL0170460.1"/>
    </source>
</evidence>
<dbReference type="EMBL" id="JAMKFB020000017">
    <property type="protein sequence ID" value="KAL0170460.1"/>
    <property type="molecule type" value="Genomic_DNA"/>
</dbReference>
<evidence type="ECO:0000313" key="3">
    <source>
        <dbReference type="Proteomes" id="UP001529510"/>
    </source>
</evidence>
<name>A0ABD0P953_CIRMR</name>
<comment type="caution">
    <text evidence="2">The sequence shown here is derived from an EMBL/GenBank/DDBJ whole genome shotgun (WGS) entry which is preliminary data.</text>
</comment>
<dbReference type="Proteomes" id="UP001529510">
    <property type="component" value="Unassembled WGS sequence"/>
</dbReference>
<organism evidence="2 3">
    <name type="scientific">Cirrhinus mrigala</name>
    <name type="common">Mrigala</name>
    <dbReference type="NCBI Taxonomy" id="683832"/>
    <lineage>
        <taxon>Eukaryota</taxon>
        <taxon>Metazoa</taxon>
        <taxon>Chordata</taxon>
        <taxon>Craniata</taxon>
        <taxon>Vertebrata</taxon>
        <taxon>Euteleostomi</taxon>
        <taxon>Actinopterygii</taxon>
        <taxon>Neopterygii</taxon>
        <taxon>Teleostei</taxon>
        <taxon>Ostariophysi</taxon>
        <taxon>Cypriniformes</taxon>
        <taxon>Cyprinidae</taxon>
        <taxon>Labeoninae</taxon>
        <taxon>Labeonini</taxon>
        <taxon>Cirrhinus</taxon>
    </lineage>
</organism>
<evidence type="ECO:0000256" key="1">
    <source>
        <dbReference type="SAM" id="MobiDB-lite"/>
    </source>
</evidence>
<accession>A0ABD0P953</accession>
<sequence length="53" mass="5948">MTQDNNIAHAPLRSDKRGDTVERTKQNNTTSYPDDVLCSFYDASLNTTCRVPS</sequence>
<reference evidence="2 3" key="1">
    <citation type="submission" date="2024-05" db="EMBL/GenBank/DDBJ databases">
        <title>Genome sequencing and assembly of Indian major carp, Cirrhinus mrigala (Hamilton, 1822).</title>
        <authorList>
            <person name="Mohindra V."/>
            <person name="Chowdhury L.M."/>
            <person name="Lal K."/>
            <person name="Jena J.K."/>
        </authorList>
    </citation>
    <scope>NUCLEOTIDE SEQUENCE [LARGE SCALE GENOMIC DNA]</scope>
    <source>
        <strain evidence="2">CM1030</strain>
        <tissue evidence="2">Blood</tissue>
    </source>
</reference>
<feature type="compositionally biased region" description="Basic and acidic residues" evidence="1">
    <location>
        <begin position="12"/>
        <end position="25"/>
    </location>
</feature>
<gene>
    <name evidence="2" type="ORF">M9458_035056</name>
</gene>
<protein>
    <submittedName>
        <fullName evidence="2">Uncharacterized protein</fullName>
    </submittedName>
</protein>
<proteinExistence type="predicted"/>
<dbReference type="AlphaFoldDB" id="A0ABD0P953"/>
<keyword evidence="3" id="KW-1185">Reference proteome</keyword>
<feature type="non-terminal residue" evidence="2">
    <location>
        <position position="53"/>
    </location>
</feature>